<gene>
    <name evidence="1" type="ORF">QAD02_001629</name>
</gene>
<protein>
    <submittedName>
        <fullName evidence="1">Uncharacterized protein</fullName>
    </submittedName>
</protein>
<dbReference type="Proteomes" id="UP001239111">
    <property type="component" value="Chromosome 3"/>
</dbReference>
<evidence type="ECO:0000313" key="2">
    <source>
        <dbReference type="Proteomes" id="UP001239111"/>
    </source>
</evidence>
<dbReference type="EMBL" id="CM056743">
    <property type="protein sequence ID" value="KAJ8670370.1"/>
    <property type="molecule type" value="Genomic_DNA"/>
</dbReference>
<accession>A0ACC2NGS8</accession>
<proteinExistence type="predicted"/>
<name>A0ACC2NGS8_9HYME</name>
<reference evidence="1" key="1">
    <citation type="submission" date="2023-04" db="EMBL/GenBank/DDBJ databases">
        <title>A chromosome-level genome assembly of the parasitoid wasp Eretmocerus hayati.</title>
        <authorList>
            <person name="Zhong Y."/>
            <person name="Liu S."/>
            <person name="Liu Y."/>
        </authorList>
    </citation>
    <scope>NUCLEOTIDE SEQUENCE</scope>
    <source>
        <strain evidence="1">ZJU_SS_LIU_2023</strain>
    </source>
</reference>
<keyword evidence="2" id="KW-1185">Reference proteome</keyword>
<organism evidence="1 2">
    <name type="scientific">Eretmocerus hayati</name>
    <dbReference type="NCBI Taxonomy" id="131215"/>
    <lineage>
        <taxon>Eukaryota</taxon>
        <taxon>Metazoa</taxon>
        <taxon>Ecdysozoa</taxon>
        <taxon>Arthropoda</taxon>
        <taxon>Hexapoda</taxon>
        <taxon>Insecta</taxon>
        <taxon>Pterygota</taxon>
        <taxon>Neoptera</taxon>
        <taxon>Endopterygota</taxon>
        <taxon>Hymenoptera</taxon>
        <taxon>Apocrita</taxon>
        <taxon>Proctotrupomorpha</taxon>
        <taxon>Chalcidoidea</taxon>
        <taxon>Aphelinidae</taxon>
        <taxon>Aphelininae</taxon>
        <taxon>Eretmocerus</taxon>
    </lineage>
</organism>
<comment type="caution">
    <text evidence="1">The sequence shown here is derived from an EMBL/GenBank/DDBJ whole genome shotgun (WGS) entry which is preliminary data.</text>
</comment>
<sequence>MLRQLDRCVRATYRELEAAYGSGDTETVHKLGDELVNLVSLSEEPRQNQVEAYRYLAMKQVALGRHDRALELASKMLFLAKSGTNDIELIVRALTTLGKVHLSFGHVNALVREWERLVDDIKSVRIYNFDHISEFNRNLNVFLNLEKLAGHGIGT</sequence>
<evidence type="ECO:0000313" key="1">
    <source>
        <dbReference type="EMBL" id="KAJ8670370.1"/>
    </source>
</evidence>